<dbReference type="SUPFAM" id="SSF52374">
    <property type="entry name" value="Nucleotidylyl transferase"/>
    <property type="match status" value="2"/>
</dbReference>
<reference evidence="13 14" key="1">
    <citation type="submission" date="2020-05" db="EMBL/GenBank/DDBJ databases">
        <authorList>
            <person name="Casaregola S."/>
            <person name="Devillers H."/>
            <person name="Grondin C."/>
        </authorList>
    </citation>
    <scope>NUCLEOTIDE SEQUENCE [LARGE SCALE GENOMIC DNA]</scope>
    <source>
        <strain evidence="13 14">CLIB 1767</strain>
    </source>
</reference>
<dbReference type="Gene3D" id="3.40.50.620">
    <property type="entry name" value="HUPs"/>
    <property type="match status" value="2"/>
</dbReference>
<dbReference type="InterPro" id="IPR004821">
    <property type="entry name" value="Cyt_trans-like"/>
</dbReference>
<comment type="similarity">
    <text evidence="2">Belongs to the cytidylyltransferase family.</text>
</comment>
<accession>A0A8H2ZIB6</accession>
<evidence type="ECO:0000313" key="14">
    <source>
        <dbReference type="Proteomes" id="UP000644660"/>
    </source>
</evidence>
<feature type="domain" description="Cytidyltransferase-like" evidence="12">
    <location>
        <begin position="13"/>
        <end position="144"/>
    </location>
</feature>
<evidence type="ECO:0000256" key="2">
    <source>
        <dbReference type="ARBA" id="ARBA00010101"/>
    </source>
</evidence>
<evidence type="ECO:0000256" key="9">
    <source>
        <dbReference type="ARBA" id="ARBA00024191"/>
    </source>
</evidence>
<evidence type="ECO:0000313" key="13">
    <source>
        <dbReference type="EMBL" id="CAB4256719.1"/>
    </source>
</evidence>
<keyword evidence="14" id="KW-1185">Reference proteome</keyword>
<dbReference type="Pfam" id="PF01467">
    <property type="entry name" value="CTP_transf_like"/>
    <property type="match status" value="2"/>
</dbReference>
<keyword evidence="3" id="KW-0444">Lipid biosynthesis</keyword>
<proteinExistence type="inferred from homology"/>
<keyword evidence="5 13" id="KW-0548">Nucleotidyltransferase</keyword>
<evidence type="ECO:0000256" key="10">
    <source>
        <dbReference type="ARBA" id="ARBA00024221"/>
    </source>
</evidence>
<evidence type="ECO:0000256" key="7">
    <source>
        <dbReference type="ARBA" id="ARBA00023209"/>
    </source>
</evidence>
<sequence length="323" mass="37384">MIDMQLKENKVWIDGCFDFTHYGHAGAILQARRTIPKNATDGELYCGVHNDADITFNKGPPVMNSEERYAHTMSNRWCSRVIRDAPYVTDPKVLDGYGCKYVVHGDDITLDANGEDCYQEMKDLGRFRVVKRTDGVSTTDIIHRMLTHKYEYEDSMPSQELLTKYSSDCNGYDIKCFVFDKNLQNILVKGLMRSTTQGYIIINGDFDLFHMGHIEQLQHAYEILYPEREIYIGLRRLDPRGQRTIMSLKERLLSILSCKYVDGVIIEPEYSNIDINNIIEIDSKDLLSNGNFSKYLTKQTIVDRIESQRDLYIARNMKKGMSY</sequence>
<comment type="pathway">
    <text evidence="9">Phospholipid metabolism; phosphatidylethanolamine biosynthesis; phosphatidylethanolamine from ethanolamine: step 2/3.</text>
</comment>
<dbReference type="InterPro" id="IPR041723">
    <property type="entry name" value="CCT"/>
</dbReference>
<evidence type="ECO:0000256" key="3">
    <source>
        <dbReference type="ARBA" id="ARBA00022516"/>
    </source>
</evidence>
<comment type="pathway">
    <text evidence="1">Lipid metabolism.</text>
</comment>
<dbReference type="GO" id="GO:0006646">
    <property type="term" value="P:phosphatidylethanolamine biosynthetic process"/>
    <property type="evidence" value="ECO:0007669"/>
    <property type="project" value="UniProtKB-UniPathway"/>
</dbReference>
<dbReference type="GO" id="GO:0004306">
    <property type="term" value="F:ethanolamine-phosphate cytidylyltransferase activity"/>
    <property type="evidence" value="ECO:0007669"/>
    <property type="project" value="UniProtKB-EC"/>
</dbReference>
<dbReference type="PANTHER" id="PTHR45780:SF2">
    <property type="entry name" value="ETHANOLAMINE-PHOSPHATE CYTIDYLYLTRANSFERASE"/>
    <property type="match status" value="1"/>
</dbReference>
<dbReference type="OrthoDB" id="40021at2759"/>
<dbReference type="GeneID" id="64859809"/>
<keyword evidence="6" id="KW-0443">Lipid metabolism</keyword>
<dbReference type="InterPro" id="IPR044608">
    <property type="entry name" value="Ect1/PCYT2"/>
</dbReference>
<organism evidence="13 14">
    <name type="scientific">Maudiozyma barnettii</name>
    <dbReference type="NCBI Taxonomy" id="61262"/>
    <lineage>
        <taxon>Eukaryota</taxon>
        <taxon>Fungi</taxon>
        <taxon>Dikarya</taxon>
        <taxon>Ascomycota</taxon>
        <taxon>Saccharomycotina</taxon>
        <taxon>Saccharomycetes</taxon>
        <taxon>Saccharomycetales</taxon>
        <taxon>Saccharomycetaceae</taxon>
        <taxon>Maudiozyma</taxon>
    </lineage>
</organism>
<evidence type="ECO:0000256" key="6">
    <source>
        <dbReference type="ARBA" id="ARBA00023098"/>
    </source>
</evidence>
<evidence type="ECO:0000256" key="1">
    <source>
        <dbReference type="ARBA" id="ARBA00005189"/>
    </source>
</evidence>
<dbReference type="RefSeq" id="XP_041408563.1">
    <property type="nucleotide sequence ID" value="XM_041552629.1"/>
</dbReference>
<evidence type="ECO:0000256" key="5">
    <source>
        <dbReference type="ARBA" id="ARBA00022695"/>
    </source>
</evidence>
<dbReference type="UniPathway" id="UPA00558">
    <property type="reaction ID" value="UER00742"/>
</dbReference>
<dbReference type="AlphaFoldDB" id="A0A8H2ZIB6"/>
<dbReference type="Proteomes" id="UP000644660">
    <property type="component" value="Unassembled WGS sequence"/>
</dbReference>
<evidence type="ECO:0000256" key="11">
    <source>
        <dbReference type="ARBA" id="ARBA00031473"/>
    </source>
</evidence>
<protein>
    <recommendedName>
        <fullName evidence="10">ethanolamine-phosphate cytidylyltransferase</fullName>
        <ecNumber evidence="10">2.7.7.14</ecNumber>
    </recommendedName>
    <alternativeName>
        <fullName evidence="11">CTP:phosphoethanolamine cytidylyltransferase</fullName>
    </alternativeName>
</protein>
<comment type="caution">
    <text evidence="13">The sequence shown here is derived from an EMBL/GenBank/DDBJ whole genome shotgun (WGS) entry which is preliminary data.</text>
</comment>
<dbReference type="InterPro" id="IPR014729">
    <property type="entry name" value="Rossmann-like_a/b/a_fold"/>
</dbReference>
<evidence type="ECO:0000259" key="12">
    <source>
        <dbReference type="Pfam" id="PF01467"/>
    </source>
</evidence>
<dbReference type="EMBL" id="CAEFZW010000011">
    <property type="protein sequence ID" value="CAB4256719.1"/>
    <property type="molecule type" value="Genomic_DNA"/>
</dbReference>
<keyword evidence="7" id="KW-0594">Phospholipid biosynthesis</keyword>
<name>A0A8H2ZIB6_9SACH</name>
<dbReference type="PANTHER" id="PTHR45780">
    <property type="entry name" value="ETHANOLAMINE-PHOSPHATE CYTIDYLYLTRANSFERASE"/>
    <property type="match status" value="1"/>
</dbReference>
<gene>
    <name evidence="13" type="ORF">KABA2_11S01716</name>
</gene>
<dbReference type="CDD" id="cd02174">
    <property type="entry name" value="CCT"/>
    <property type="match status" value="1"/>
</dbReference>
<feature type="domain" description="Cytidyltransferase-like" evidence="12">
    <location>
        <begin position="201"/>
        <end position="270"/>
    </location>
</feature>
<keyword evidence="8" id="KW-1208">Phospholipid metabolism</keyword>
<evidence type="ECO:0000256" key="8">
    <source>
        <dbReference type="ARBA" id="ARBA00023264"/>
    </source>
</evidence>
<dbReference type="GO" id="GO:0005737">
    <property type="term" value="C:cytoplasm"/>
    <property type="evidence" value="ECO:0007669"/>
    <property type="project" value="TreeGrafter"/>
</dbReference>
<keyword evidence="4 13" id="KW-0808">Transferase</keyword>
<dbReference type="NCBIfam" id="TIGR00125">
    <property type="entry name" value="cyt_tran_rel"/>
    <property type="match status" value="1"/>
</dbReference>
<evidence type="ECO:0000256" key="4">
    <source>
        <dbReference type="ARBA" id="ARBA00022679"/>
    </source>
</evidence>
<dbReference type="EC" id="2.7.7.14" evidence="10"/>